<dbReference type="AlphaFoldDB" id="A0A512RK34"/>
<keyword evidence="2" id="KW-1185">Reference proteome</keyword>
<gene>
    <name evidence="1" type="ORF">CCY01nite_23000</name>
</gene>
<dbReference type="EMBL" id="BKAU01000002">
    <property type="protein sequence ID" value="GEP96040.1"/>
    <property type="molecule type" value="Genomic_DNA"/>
</dbReference>
<evidence type="ECO:0000313" key="2">
    <source>
        <dbReference type="Proteomes" id="UP000321436"/>
    </source>
</evidence>
<organism evidence="1 2">
    <name type="scientific">Chitinophaga cymbidii</name>
    <dbReference type="NCBI Taxonomy" id="1096750"/>
    <lineage>
        <taxon>Bacteria</taxon>
        <taxon>Pseudomonadati</taxon>
        <taxon>Bacteroidota</taxon>
        <taxon>Chitinophagia</taxon>
        <taxon>Chitinophagales</taxon>
        <taxon>Chitinophagaceae</taxon>
        <taxon>Chitinophaga</taxon>
    </lineage>
</organism>
<accession>A0A512RK34</accession>
<sequence>MHAGYASFPDDVKEIWQDIITQYHFTASREEEDVVVLRNEHTEIVLTALEDAMNASLKAEGKYINVVEWVYMADQRAYLVWKEQTDHAVQGKAREAFYQAYLRQLKTLTEQYFTGLMESGAVPRSEAYDHMTQNRKAAESKFERAWKGLQGLDLQHPVRQKYLRDDPGWVDDMIRLMDED</sequence>
<dbReference type="RefSeq" id="WP_146861360.1">
    <property type="nucleotide sequence ID" value="NZ_BKAU01000002.1"/>
</dbReference>
<name>A0A512RK34_9BACT</name>
<comment type="caution">
    <text evidence="1">The sequence shown here is derived from an EMBL/GenBank/DDBJ whole genome shotgun (WGS) entry which is preliminary data.</text>
</comment>
<proteinExistence type="predicted"/>
<dbReference type="OrthoDB" id="9850758at2"/>
<reference evidence="1 2" key="1">
    <citation type="submission" date="2019-07" db="EMBL/GenBank/DDBJ databases">
        <title>Whole genome shotgun sequence of Chitinophaga cymbidii NBRC 109752.</title>
        <authorList>
            <person name="Hosoyama A."/>
            <person name="Uohara A."/>
            <person name="Ohji S."/>
            <person name="Ichikawa N."/>
        </authorList>
    </citation>
    <scope>NUCLEOTIDE SEQUENCE [LARGE SCALE GENOMIC DNA]</scope>
    <source>
        <strain evidence="1 2">NBRC 109752</strain>
    </source>
</reference>
<protein>
    <submittedName>
        <fullName evidence="1">Uncharacterized protein</fullName>
    </submittedName>
</protein>
<dbReference type="Proteomes" id="UP000321436">
    <property type="component" value="Unassembled WGS sequence"/>
</dbReference>
<evidence type="ECO:0000313" key="1">
    <source>
        <dbReference type="EMBL" id="GEP96040.1"/>
    </source>
</evidence>